<feature type="signal peptide" evidence="1">
    <location>
        <begin position="1"/>
        <end position="23"/>
    </location>
</feature>
<evidence type="ECO:0000313" key="2">
    <source>
        <dbReference type="EMBL" id="WXB01780.1"/>
    </source>
</evidence>
<dbReference type="EMBL" id="CP089983">
    <property type="protein sequence ID" value="WXB01780.1"/>
    <property type="molecule type" value="Genomic_DNA"/>
</dbReference>
<evidence type="ECO:0008006" key="4">
    <source>
        <dbReference type="Google" id="ProtNLM"/>
    </source>
</evidence>
<dbReference type="PROSITE" id="PS51257">
    <property type="entry name" value="PROKAR_LIPOPROTEIN"/>
    <property type="match status" value="1"/>
</dbReference>
<evidence type="ECO:0000256" key="1">
    <source>
        <dbReference type="SAM" id="SignalP"/>
    </source>
</evidence>
<feature type="chain" id="PRO_5045506662" description="Lipoprotein" evidence="1">
    <location>
        <begin position="24"/>
        <end position="163"/>
    </location>
</feature>
<dbReference type="RefSeq" id="WP_394831399.1">
    <property type="nucleotide sequence ID" value="NZ_CP089929.1"/>
</dbReference>
<sequence>MFRALPSLACVASAVLMACGTIATPTGGGGAGGSGSEEATSCSFGVLTASPASGYEEIGSVDMSLNPLCPECSWPQSLADFREAVRPEVCKAGGDMVLAVSNGLGYYIKGTILRRVETPPAQAAAVSTGCQYDTQCKGERLCVAGRCVEPADAGAPAPSSYAH</sequence>
<proteinExistence type="predicted"/>
<keyword evidence="3" id="KW-1185">Reference proteome</keyword>
<protein>
    <recommendedName>
        <fullName evidence="4">Lipoprotein</fullName>
    </recommendedName>
</protein>
<evidence type="ECO:0000313" key="3">
    <source>
        <dbReference type="Proteomes" id="UP001374803"/>
    </source>
</evidence>
<keyword evidence="1" id="KW-0732">Signal</keyword>
<gene>
    <name evidence="2" type="ORF">LVJ94_33295</name>
</gene>
<reference evidence="2" key="1">
    <citation type="submission" date="2021-12" db="EMBL/GenBank/DDBJ databases">
        <title>Discovery of the Pendulisporaceae a myxobacterial family with distinct sporulation behavior and unique specialized metabolism.</title>
        <authorList>
            <person name="Garcia R."/>
            <person name="Popoff A."/>
            <person name="Bader C.D."/>
            <person name="Loehr J."/>
            <person name="Walesch S."/>
            <person name="Walt C."/>
            <person name="Boldt J."/>
            <person name="Bunk B."/>
            <person name="Haeckl F.J.F.P.J."/>
            <person name="Gunesch A.P."/>
            <person name="Birkelbach J."/>
            <person name="Nuebel U."/>
            <person name="Pietschmann T."/>
            <person name="Bach T."/>
            <person name="Mueller R."/>
        </authorList>
    </citation>
    <scope>NUCLEOTIDE SEQUENCE</scope>
    <source>
        <strain evidence="2">MSr11367</strain>
    </source>
</reference>
<accession>A0ABZ2KUM6</accession>
<dbReference type="Proteomes" id="UP001374803">
    <property type="component" value="Chromosome"/>
</dbReference>
<organism evidence="2 3">
    <name type="scientific">Pendulispora rubella</name>
    <dbReference type="NCBI Taxonomy" id="2741070"/>
    <lineage>
        <taxon>Bacteria</taxon>
        <taxon>Pseudomonadati</taxon>
        <taxon>Myxococcota</taxon>
        <taxon>Myxococcia</taxon>
        <taxon>Myxococcales</taxon>
        <taxon>Sorangiineae</taxon>
        <taxon>Pendulisporaceae</taxon>
        <taxon>Pendulispora</taxon>
    </lineage>
</organism>
<name>A0ABZ2KUM6_9BACT</name>